<keyword evidence="6 8" id="KW-0326">Glycosidase</keyword>
<gene>
    <name evidence="12" type="ORF">F751_2299</name>
</gene>
<dbReference type="eggNOG" id="ENOG502QRF6">
    <property type="taxonomic scope" value="Eukaryota"/>
</dbReference>
<dbReference type="PANTHER" id="PTHR22298">
    <property type="entry name" value="ENDO-1,4-BETA-GLUCANASE"/>
    <property type="match status" value="1"/>
</dbReference>
<dbReference type="InterPro" id="IPR012341">
    <property type="entry name" value="6hp_glycosidase-like_sf"/>
</dbReference>
<dbReference type="GeneID" id="23613690"/>
<dbReference type="Pfam" id="PF00759">
    <property type="entry name" value="Glyco_hydro_9"/>
    <property type="match status" value="1"/>
</dbReference>
<dbReference type="CDD" id="cd22271">
    <property type="entry name" value="DPBB_EXP_N-like"/>
    <property type="match status" value="1"/>
</dbReference>
<dbReference type="KEGG" id="apro:F751_2299"/>
<dbReference type="GO" id="GO:0008810">
    <property type="term" value="F:cellulase activity"/>
    <property type="evidence" value="ECO:0007669"/>
    <property type="project" value="UniProtKB-EC"/>
</dbReference>
<evidence type="ECO:0000256" key="4">
    <source>
        <dbReference type="ARBA" id="ARBA00023001"/>
    </source>
</evidence>
<evidence type="ECO:0000259" key="11">
    <source>
        <dbReference type="PROSITE" id="PS50842"/>
    </source>
</evidence>
<feature type="active site" evidence="9">
    <location>
        <position position="638"/>
    </location>
</feature>
<dbReference type="Proteomes" id="UP000028924">
    <property type="component" value="Unassembled WGS sequence"/>
</dbReference>
<accession>A0A087SFS7</accession>
<reference evidence="12 13" key="1">
    <citation type="journal article" date="2014" name="BMC Genomics">
        <title>Oil accumulation mechanisms of the oleaginous microalga Chlorella protothecoides revealed through its genome, transcriptomes, and proteomes.</title>
        <authorList>
            <person name="Gao C."/>
            <person name="Wang Y."/>
            <person name="Shen Y."/>
            <person name="Yan D."/>
            <person name="He X."/>
            <person name="Dai J."/>
            <person name="Wu Q."/>
        </authorList>
    </citation>
    <scope>NUCLEOTIDE SEQUENCE [LARGE SCALE GENOMIC DNA]</scope>
    <source>
        <strain evidence="12 13">0710</strain>
    </source>
</reference>
<dbReference type="EMBL" id="KL662109">
    <property type="protein sequence ID" value="KFM24581.1"/>
    <property type="molecule type" value="Genomic_DNA"/>
</dbReference>
<dbReference type="InterPro" id="IPR036908">
    <property type="entry name" value="RlpA-like_sf"/>
</dbReference>
<evidence type="ECO:0000256" key="10">
    <source>
        <dbReference type="RuleBase" id="RU361166"/>
    </source>
</evidence>
<feature type="domain" description="Expansin-like EG45" evidence="11">
    <location>
        <begin position="37"/>
        <end position="130"/>
    </location>
</feature>
<organism evidence="12 13">
    <name type="scientific">Auxenochlorella protothecoides</name>
    <name type="common">Green microalga</name>
    <name type="synonym">Chlorella protothecoides</name>
    <dbReference type="NCBI Taxonomy" id="3075"/>
    <lineage>
        <taxon>Eukaryota</taxon>
        <taxon>Viridiplantae</taxon>
        <taxon>Chlorophyta</taxon>
        <taxon>core chlorophytes</taxon>
        <taxon>Trebouxiophyceae</taxon>
        <taxon>Chlorellales</taxon>
        <taxon>Chlorellaceae</taxon>
        <taxon>Auxenochlorella</taxon>
    </lineage>
</organism>
<feature type="chain" id="PRO_5005106654" description="Endoglucanase" evidence="10">
    <location>
        <begin position="17"/>
        <end position="658"/>
    </location>
</feature>
<dbReference type="SUPFAM" id="SSF48208">
    <property type="entry name" value="Six-hairpin glycosidases"/>
    <property type="match status" value="1"/>
</dbReference>
<dbReference type="SUPFAM" id="SSF50685">
    <property type="entry name" value="Barwin-like endoglucanases"/>
    <property type="match status" value="1"/>
</dbReference>
<comment type="catalytic activity">
    <reaction evidence="1 10">
        <text>Endohydrolysis of (1-&gt;4)-beta-D-glucosidic linkages in cellulose, lichenin and cereal beta-D-glucans.</text>
        <dbReference type="EC" id="3.2.1.4"/>
    </reaction>
</comment>
<dbReference type="InterPro" id="IPR007112">
    <property type="entry name" value="Expansin/allergen_DPBB_dom"/>
</dbReference>
<comment type="similarity">
    <text evidence="2 8 10">Belongs to the glycosyl hydrolase 9 (cellulase E) family.</text>
</comment>
<evidence type="ECO:0000256" key="3">
    <source>
        <dbReference type="ARBA" id="ARBA00022801"/>
    </source>
</evidence>
<evidence type="ECO:0000313" key="13">
    <source>
        <dbReference type="Proteomes" id="UP000028924"/>
    </source>
</evidence>
<dbReference type="EC" id="3.2.1.4" evidence="10"/>
<sequence>MRLLIALLLLAATAFAFNGKVESGSGAIAQSGQPLRGFNCQYNRVNSYFAQNYASLPAATFDGSASCGRCVSVKCTDDSCSGLPAVTALVVDQCYSCSTSSGLKLSSPAFKTIAGMSSGSISASWEFVSCGSLIQGNPVLTSSDPTNIWWQSLTFSNSRKPLAAVSLNGLPMNLQPWGPWVWSAQGLPLNITSAGQNALILQATDGETLAYTLSNLAEQELDGQFSLNAVLENSFFFYDAQRSGRLPADNPVPWRGNSHLNDPVVGGYYDAGDYLKLNFPLGTSLAFLGWGLLEFPAGYDAAGLTARAKASLKWGTDYLVACHVAEDQYIGQIGDPGIDHAFWGRAEEQTGARPAFTWTSAMPASDLASSAASALAAASLVFASDNATYSASLLSHAQRLFDFGARNEGLYSSSYTAVTYVYSSTTYLDDLAFAAGWLYRATKNPSYLTAAQTYLQRAQYSRNYYVNWDGVFPAADMLLKSLGVANSAGVDLDTQLATFRATWQQGQNGVTITPKGLSIPPFGGWGNLRHALNAAFVTAIHAKYNAGTRAADLAYAKRQLDYALGSSGRSFVVGYGTTPPTRAHHRGASCPNLPAACGWDQFNSAAANPQVLYGGLVGGPASSDTDYSDVRSNYQGNEVAIDYNAGFTGTLAGLIQLL</sequence>
<evidence type="ECO:0000256" key="9">
    <source>
        <dbReference type="PROSITE-ProRule" id="PRU10060"/>
    </source>
</evidence>
<keyword evidence="4 10" id="KW-0136">Cellulose degradation</keyword>
<evidence type="ECO:0000256" key="1">
    <source>
        <dbReference type="ARBA" id="ARBA00000966"/>
    </source>
</evidence>
<evidence type="ECO:0000256" key="8">
    <source>
        <dbReference type="PROSITE-ProRule" id="PRU10059"/>
    </source>
</evidence>
<dbReference type="Gene3D" id="1.50.10.10">
    <property type="match status" value="1"/>
</dbReference>
<keyword evidence="7 8" id="KW-0624">Polysaccharide degradation</keyword>
<dbReference type="GO" id="GO:0030245">
    <property type="term" value="P:cellulose catabolic process"/>
    <property type="evidence" value="ECO:0007669"/>
    <property type="project" value="UniProtKB-KW"/>
</dbReference>
<dbReference type="InterPro" id="IPR033126">
    <property type="entry name" value="Glyco_hydro_9_Asp/Glu_AS"/>
</dbReference>
<keyword evidence="5 8" id="KW-0119">Carbohydrate metabolism</keyword>
<feature type="active site" evidence="9">
    <location>
        <position position="629"/>
    </location>
</feature>
<evidence type="ECO:0000256" key="2">
    <source>
        <dbReference type="ARBA" id="ARBA00007072"/>
    </source>
</evidence>
<protein>
    <recommendedName>
        <fullName evidence="10">Endoglucanase</fullName>
        <ecNumber evidence="10">3.2.1.4</ecNumber>
    </recommendedName>
</protein>
<dbReference type="InterPro" id="IPR001701">
    <property type="entry name" value="Glyco_hydro_9"/>
</dbReference>
<dbReference type="InterPro" id="IPR018221">
    <property type="entry name" value="Glyco_hydro_9_His_AS"/>
</dbReference>
<name>A0A087SFS7_AUXPR</name>
<keyword evidence="13" id="KW-1185">Reference proteome</keyword>
<evidence type="ECO:0000256" key="6">
    <source>
        <dbReference type="ARBA" id="ARBA00023295"/>
    </source>
</evidence>
<evidence type="ECO:0000256" key="7">
    <source>
        <dbReference type="ARBA" id="ARBA00023326"/>
    </source>
</evidence>
<feature type="signal peptide" evidence="10">
    <location>
        <begin position="1"/>
        <end position="16"/>
    </location>
</feature>
<dbReference type="OrthoDB" id="10257085at2759"/>
<dbReference type="AlphaFoldDB" id="A0A087SFS7"/>
<dbReference type="InterPro" id="IPR008928">
    <property type="entry name" value="6-hairpin_glycosidase_sf"/>
</dbReference>
<dbReference type="RefSeq" id="XP_011397469.1">
    <property type="nucleotide sequence ID" value="XM_011399167.1"/>
</dbReference>
<evidence type="ECO:0000313" key="12">
    <source>
        <dbReference type="EMBL" id="KFM24581.1"/>
    </source>
</evidence>
<keyword evidence="10" id="KW-0732">Signal</keyword>
<dbReference type="STRING" id="3075.A0A087SFS7"/>
<dbReference type="PROSITE" id="PS00592">
    <property type="entry name" value="GH9_2"/>
    <property type="match status" value="1"/>
</dbReference>
<feature type="active site" evidence="8">
    <location>
        <position position="584"/>
    </location>
</feature>
<dbReference type="PROSITE" id="PS50842">
    <property type="entry name" value="EXPANSIN_EG45"/>
    <property type="match status" value="1"/>
</dbReference>
<dbReference type="Gene3D" id="2.40.40.10">
    <property type="entry name" value="RlpA-like domain"/>
    <property type="match status" value="1"/>
</dbReference>
<proteinExistence type="inferred from homology"/>
<evidence type="ECO:0000256" key="5">
    <source>
        <dbReference type="ARBA" id="ARBA00023277"/>
    </source>
</evidence>
<keyword evidence="3 8" id="KW-0378">Hydrolase</keyword>
<dbReference type="PROSITE" id="PS00698">
    <property type="entry name" value="GH9_3"/>
    <property type="match status" value="1"/>
</dbReference>